<dbReference type="PRINTS" id="PR00469">
    <property type="entry name" value="PNDRDTASEII"/>
</dbReference>
<dbReference type="NCBIfam" id="NF040505">
    <property type="entry name" value="ArsO_flavin_mono"/>
    <property type="match status" value="1"/>
</dbReference>
<keyword evidence="3" id="KW-0503">Monooxygenase</keyword>
<dbReference type="EMBL" id="CP130613">
    <property type="protein sequence ID" value="WKW15245.1"/>
    <property type="molecule type" value="Genomic_DNA"/>
</dbReference>
<dbReference type="InterPro" id="IPR050982">
    <property type="entry name" value="Auxin_biosynth/cation_transpt"/>
</dbReference>
<keyword evidence="4" id="KW-1185">Reference proteome</keyword>
<dbReference type="GO" id="GO:0004497">
    <property type="term" value="F:monooxygenase activity"/>
    <property type="evidence" value="ECO:0007669"/>
    <property type="project" value="UniProtKB-KW"/>
</dbReference>
<reference evidence="3" key="1">
    <citation type="submission" date="2023-07" db="EMBL/GenBank/DDBJ databases">
        <authorList>
            <person name="Haufschild T."/>
            <person name="Kallscheuer N."/>
            <person name="Hammer J."/>
            <person name="Kohn T."/>
            <person name="Kabuu M."/>
            <person name="Jogler M."/>
            <person name="Wohfarth N."/>
            <person name="Heuer A."/>
            <person name="Rohde M."/>
            <person name="van Teeseling M.C.F."/>
            <person name="Jogler C."/>
        </authorList>
    </citation>
    <scope>NUCLEOTIDE SEQUENCE</scope>
    <source>
        <strain evidence="2">Strain 138</strain>
        <strain evidence="3">Strain 318</strain>
    </source>
</reference>
<dbReference type="KEGG" id="pspc:Strain318_001621"/>
<name>A0AA49K0I1_9BACT</name>
<dbReference type="Proteomes" id="UP001229955">
    <property type="component" value="Chromosome"/>
</dbReference>
<protein>
    <submittedName>
        <fullName evidence="3">ArsO family NAD(P)H-dependent flavin-containing monooxygenase</fullName>
    </submittedName>
</protein>
<dbReference type="Pfam" id="PF13738">
    <property type="entry name" value="Pyr_redox_3"/>
    <property type="match status" value="1"/>
</dbReference>
<dbReference type="EMBL" id="CP130612">
    <property type="protein sequence ID" value="WKW12338.1"/>
    <property type="molecule type" value="Genomic_DNA"/>
</dbReference>
<dbReference type="PANTHER" id="PTHR43539">
    <property type="entry name" value="FLAVIN-BINDING MONOOXYGENASE-LIKE PROTEIN (AFU_ORTHOLOGUE AFUA_4G09220)"/>
    <property type="match status" value="1"/>
</dbReference>
<evidence type="ECO:0000313" key="2">
    <source>
        <dbReference type="EMBL" id="WKW12338.1"/>
    </source>
</evidence>
<dbReference type="AlphaFoldDB" id="A0AA49K0I1"/>
<dbReference type="RefSeq" id="WP_367885215.1">
    <property type="nucleotide sequence ID" value="NZ_CP130612.1"/>
</dbReference>
<accession>A0AA49K0I1</accession>
<gene>
    <name evidence="2" type="ORF">Strain138_001622</name>
    <name evidence="3" type="ORF">Strain318_001621</name>
</gene>
<dbReference type="PRINTS" id="PR00368">
    <property type="entry name" value="FADPNR"/>
</dbReference>
<proteinExistence type="predicted"/>
<dbReference type="SUPFAM" id="SSF51905">
    <property type="entry name" value="FAD/NAD(P)-binding domain"/>
    <property type="match status" value="2"/>
</dbReference>
<evidence type="ECO:0000256" key="1">
    <source>
        <dbReference type="ARBA" id="ARBA00023002"/>
    </source>
</evidence>
<dbReference type="InterPro" id="IPR036188">
    <property type="entry name" value="FAD/NAD-bd_sf"/>
</dbReference>
<evidence type="ECO:0000313" key="3">
    <source>
        <dbReference type="EMBL" id="WKW15245.1"/>
    </source>
</evidence>
<sequence>MDHVDVIVVGGGQAALAAGYYLRRGTKRLLMLDAEPGPGGAWRHTWPSLKLFSPARWSSLPGWLMPTTAETYPTRDEALAYLAEYERRFDLPIERPVRVNETWADGARLRLVTTTGREISAAAVVSATGTWTAAHMPTFAGQDRFGGQILHSAHYAGPAAFAGRRVLVVGAGNSGAQIYADLVDHAEVTWVTQSPPVFLPDDVDGQVLFEQATARYKAMKEGRTPPAPRSLGDIVMVESVRAIRARGLLVSVPLFDGFTPTGVQWSDGRTRDVDAVIFATGFRPALGHLAPLVTPDAKGRLSMDGPRAAAHPGLFPLGYGDWTGFASATLVGVGRSAKAVADAIGTMDA</sequence>
<keyword evidence="1" id="KW-0560">Oxidoreductase</keyword>
<organism evidence="3 4">
    <name type="scientific">Pseudogemmatithrix spongiicola</name>
    <dbReference type="NCBI Taxonomy" id="3062599"/>
    <lineage>
        <taxon>Bacteria</taxon>
        <taxon>Pseudomonadati</taxon>
        <taxon>Gemmatimonadota</taxon>
        <taxon>Gemmatimonadia</taxon>
        <taxon>Gemmatimonadales</taxon>
        <taxon>Gemmatimonadaceae</taxon>
        <taxon>Pseudogemmatithrix</taxon>
    </lineage>
</organism>
<dbReference type="GO" id="GO:0050660">
    <property type="term" value="F:flavin adenine dinucleotide binding"/>
    <property type="evidence" value="ECO:0007669"/>
    <property type="project" value="TreeGrafter"/>
</dbReference>
<dbReference type="Gene3D" id="3.50.50.60">
    <property type="entry name" value="FAD/NAD(P)-binding domain"/>
    <property type="match status" value="1"/>
</dbReference>
<evidence type="ECO:0000313" key="4">
    <source>
        <dbReference type="Proteomes" id="UP001229955"/>
    </source>
</evidence>
<dbReference type="PANTHER" id="PTHR43539:SF78">
    <property type="entry name" value="FLAVIN-CONTAINING MONOOXYGENASE"/>
    <property type="match status" value="1"/>
</dbReference>
<accession>A0AA49JUV7</accession>